<name>A0A7J7V3S2_MYOMY</name>
<accession>A0A7J7V3S2</accession>
<gene>
    <name evidence="1" type="ORF">mMyoMyo1_008437</name>
</gene>
<evidence type="ECO:0000313" key="2">
    <source>
        <dbReference type="Proteomes" id="UP000527355"/>
    </source>
</evidence>
<keyword evidence="2" id="KW-1185">Reference proteome</keyword>
<sequence length="123" mass="14265">MYIYIACAYAYLCVYIHVLHHVHTHFKHFRLSFFNVFKEMNVCVQNTVFLRRKGYSFCFYSELGGHISKNLLGKSLEIPGTIQQGPLSMYRDPIPSSPLSPIPILQVIPCWKNRKLLFIKALG</sequence>
<protein>
    <submittedName>
        <fullName evidence="1">Uncharacterized protein</fullName>
    </submittedName>
</protein>
<dbReference type="AlphaFoldDB" id="A0A7J7V3S2"/>
<dbReference type="EMBL" id="JABWUV010000011">
    <property type="protein sequence ID" value="KAF6319698.1"/>
    <property type="molecule type" value="Genomic_DNA"/>
</dbReference>
<reference evidence="1 2" key="1">
    <citation type="journal article" date="2020" name="Nature">
        <title>Six reference-quality genomes reveal evolution of bat adaptations.</title>
        <authorList>
            <person name="Jebb D."/>
            <person name="Huang Z."/>
            <person name="Pippel M."/>
            <person name="Hughes G.M."/>
            <person name="Lavrichenko K."/>
            <person name="Devanna P."/>
            <person name="Winkler S."/>
            <person name="Jermiin L.S."/>
            <person name="Skirmuntt E.C."/>
            <person name="Katzourakis A."/>
            <person name="Burkitt-Gray L."/>
            <person name="Ray D.A."/>
            <person name="Sullivan K.A.M."/>
            <person name="Roscito J.G."/>
            <person name="Kirilenko B.M."/>
            <person name="Davalos L.M."/>
            <person name="Corthals A.P."/>
            <person name="Power M.L."/>
            <person name="Jones G."/>
            <person name="Ransome R.D."/>
            <person name="Dechmann D.K.N."/>
            <person name="Locatelli A.G."/>
            <person name="Puechmaille S.J."/>
            <person name="Fedrigo O."/>
            <person name="Jarvis E.D."/>
            <person name="Hiller M."/>
            <person name="Vernes S.C."/>
            <person name="Myers E.W."/>
            <person name="Teeling E.C."/>
        </authorList>
    </citation>
    <scope>NUCLEOTIDE SEQUENCE [LARGE SCALE GENOMIC DNA]</scope>
    <source>
        <strain evidence="1">MMyoMyo1</strain>
        <tissue evidence="1">Flight muscle</tissue>
    </source>
</reference>
<evidence type="ECO:0000313" key="1">
    <source>
        <dbReference type="EMBL" id="KAF6319698.1"/>
    </source>
</evidence>
<organism evidence="1 2">
    <name type="scientific">Myotis myotis</name>
    <name type="common">Greater mouse-eared bat</name>
    <name type="synonym">Vespertilio myotis</name>
    <dbReference type="NCBI Taxonomy" id="51298"/>
    <lineage>
        <taxon>Eukaryota</taxon>
        <taxon>Metazoa</taxon>
        <taxon>Chordata</taxon>
        <taxon>Craniata</taxon>
        <taxon>Vertebrata</taxon>
        <taxon>Euteleostomi</taxon>
        <taxon>Mammalia</taxon>
        <taxon>Eutheria</taxon>
        <taxon>Laurasiatheria</taxon>
        <taxon>Chiroptera</taxon>
        <taxon>Yangochiroptera</taxon>
        <taxon>Vespertilionidae</taxon>
        <taxon>Myotis</taxon>
    </lineage>
</organism>
<proteinExistence type="predicted"/>
<dbReference type="Proteomes" id="UP000527355">
    <property type="component" value="Unassembled WGS sequence"/>
</dbReference>
<comment type="caution">
    <text evidence="1">The sequence shown here is derived from an EMBL/GenBank/DDBJ whole genome shotgun (WGS) entry which is preliminary data.</text>
</comment>